<protein>
    <submittedName>
        <fullName evidence="2">Uncharacterized protein</fullName>
    </submittedName>
</protein>
<proteinExistence type="predicted"/>
<dbReference type="AlphaFoldDB" id="A0A6A5QLS8"/>
<keyword evidence="3" id="KW-1185">Reference proteome</keyword>
<dbReference type="OrthoDB" id="4502894at2759"/>
<keyword evidence="1" id="KW-0812">Transmembrane</keyword>
<gene>
    <name evidence="2" type="ORF">BDU57DRAFT_273201</name>
</gene>
<accession>A0A6A5QLS8</accession>
<feature type="transmembrane region" description="Helical" evidence="1">
    <location>
        <begin position="6"/>
        <end position="25"/>
    </location>
</feature>
<reference evidence="2" key="1">
    <citation type="journal article" date="2020" name="Stud. Mycol.">
        <title>101 Dothideomycetes genomes: a test case for predicting lifestyles and emergence of pathogens.</title>
        <authorList>
            <person name="Haridas S."/>
            <person name="Albert R."/>
            <person name="Binder M."/>
            <person name="Bloem J."/>
            <person name="Labutti K."/>
            <person name="Salamov A."/>
            <person name="Andreopoulos B."/>
            <person name="Baker S."/>
            <person name="Barry K."/>
            <person name="Bills G."/>
            <person name="Bluhm B."/>
            <person name="Cannon C."/>
            <person name="Castanera R."/>
            <person name="Culley D."/>
            <person name="Daum C."/>
            <person name="Ezra D."/>
            <person name="Gonzalez J."/>
            <person name="Henrissat B."/>
            <person name="Kuo A."/>
            <person name="Liang C."/>
            <person name="Lipzen A."/>
            <person name="Lutzoni F."/>
            <person name="Magnuson J."/>
            <person name="Mondo S."/>
            <person name="Nolan M."/>
            <person name="Ohm R."/>
            <person name="Pangilinan J."/>
            <person name="Park H.-J."/>
            <person name="Ramirez L."/>
            <person name="Alfaro M."/>
            <person name="Sun H."/>
            <person name="Tritt A."/>
            <person name="Yoshinaga Y."/>
            <person name="Zwiers L.-H."/>
            <person name="Turgeon B."/>
            <person name="Goodwin S."/>
            <person name="Spatafora J."/>
            <person name="Crous P."/>
            <person name="Grigoriev I."/>
        </authorList>
    </citation>
    <scope>NUCLEOTIDE SEQUENCE</scope>
    <source>
        <strain evidence="2">HMLAC05119</strain>
    </source>
</reference>
<sequence length="160" mass="17933">MSFAHLASWPAITLLRAAVFLLAPICTLLRFLLLPFIHLAHTVISAVTYPFSVQWLHRIETLYVYLGTAALVGSITGAIIFIVFRFLSSSLNINSPMVPHPRHRPRTTADFRAARRQKKEEEESLNYSAASTPVVLKRVPGMRSQGLLSQAIIEEEDSDF</sequence>
<name>A0A6A5QLS8_AMPQU</name>
<dbReference type="EMBL" id="ML979136">
    <property type="protein sequence ID" value="KAF1915434.1"/>
    <property type="molecule type" value="Genomic_DNA"/>
</dbReference>
<keyword evidence="1" id="KW-0472">Membrane</keyword>
<dbReference type="Proteomes" id="UP000800096">
    <property type="component" value="Unassembled WGS sequence"/>
</dbReference>
<evidence type="ECO:0000256" key="1">
    <source>
        <dbReference type="SAM" id="Phobius"/>
    </source>
</evidence>
<evidence type="ECO:0000313" key="2">
    <source>
        <dbReference type="EMBL" id="KAF1915434.1"/>
    </source>
</evidence>
<feature type="transmembrane region" description="Helical" evidence="1">
    <location>
        <begin position="63"/>
        <end position="87"/>
    </location>
</feature>
<evidence type="ECO:0000313" key="3">
    <source>
        <dbReference type="Proteomes" id="UP000800096"/>
    </source>
</evidence>
<organism evidence="2 3">
    <name type="scientific">Ampelomyces quisqualis</name>
    <name type="common">Powdery mildew agent</name>
    <dbReference type="NCBI Taxonomy" id="50730"/>
    <lineage>
        <taxon>Eukaryota</taxon>
        <taxon>Fungi</taxon>
        <taxon>Dikarya</taxon>
        <taxon>Ascomycota</taxon>
        <taxon>Pezizomycotina</taxon>
        <taxon>Dothideomycetes</taxon>
        <taxon>Pleosporomycetidae</taxon>
        <taxon>Pleosporales</taxon>
        <taxon>Pleosporineae</taxon>
        <taxon>Phaeosphaeriaceae</taxon>
        <taxon>Ampelomyces</taxon>
    </lineage>
</organism>
<keyword evidence="1" id="KW-1133">Transmembrane helix</keyword>